<dbReference type="Proteomes" id="UP000094053">
    <property type="component" value="Unassembled WGS sequence"/>
</dbReference>
<dbReference type="PANTHER" id="PTHR12418:SF19">
    <property type="entry name" value="ACYL-COENZYME A THIOESTERASE THEM4"/>
    <property type="match status" value="1"/>
</dbReference>
<evidence type="ECO:0000256" key="13">
    <source>
        <dbReference type="ARBA" id="ARBA00035852"/>
    </source>
</evidence>
<evidence type="ECO:0000256" key="20">
    <source>
        <dbReference type="ARBA" id="ARBA00047734"/>
    </source>
</evidence>
<evidence type="ECO:0000256" key="1">
    <source>
        <dbReference type="ARBA" id="ARBA00004170"/>
    </source>
</evidence>
<dbReference type="RefSeq" id="WP_069411819.1">
    <property type="nucleotide sequence ID" value="NZ_JACKUL010000020.1"/>
</dbReference>
<keyword evidence="4" id="KW-1003">Cell membrane</keyword>
<dbReference type="PANTHER" id="PTHR12418">
    <property type="entry name" value="ACYL-COENZYME A THIOESTERASE THEM4"/>
    <property type="match status" value="1"/>
</dbReference>
<dbReference type="GO" id="GO:0016020">
    <property type="term" value="C:membrane"/>
    <property type="evidence" value="ECO:0007669"/>
    <property type="project" value="UniProtKB-SubCell"/>
</dbReference>
<feature type="domain" description="Thioesterase" evidence="24">
    <location>
        <begin position="116"/>
        <end position="188"/>
    </location>
</feature>
<comment type="catalytic activity">
    <reaction evidence="14">
        <text>(9Z)-octadecenoyl-CoA + H2O = (9Z)-octadecenoate + CoA + H(+)</text>
        <dbReference type="Rhea" id="RHEA:40139"/>
        <dbReference type="ChEBI" id="CHEBI:15377"/>
        <dbReference type="ChEBI" id="CHEBI:15378"/>
        <dbReference type="ChEBI" id="CHEBI:30823"/>
        <dbReference type="ChEBI" id="CHEBI:57287"/>
        <dbReference type="ChEBI" id="CHEBI:57387"/>
    </reaction>
    <physiologicalReaction direction="left-to-right" evidence="14">
        <dbReference type="Rhea" id="RHEA:40140"/>
    </physiologicalReaction>
</comment>
<dbReference type="Gene3D" id="3.10.129.10">
    <property type="entry name" value="Hotdog Thioesterase"/>
    <property type="match status" value="1"/>
</dbReference>
<dbReference type="InterPro" id="IPR052365">
    <property type="entry name" value="THEM4/THEM5_acyl-CoA_thioest"/>
</dbReference>
<dbReference type="AlphaFoldDB" id="A0A1E3RRI0"/>
<comment type="catalytic activity">
    <reaction evidence="23">
        <text>tetradecanoyl-CoA + H2O = tetradecanoate + CoA + H(+)</text>
        <dbReference type="Rhea" id="RHEA:40119"/>
        <dbReference type="ChEBI" id="CHEBI:15377"/>
        <dbReference type="ChEBI" id="CHEBI:15378"/>
        <dbReference type="ChEBI" id="CHEBI:30807"/>
        <dbReference type="ChEBI" id="CHEBI:57287"/>
        <dbReference type="ChEBI" id="CHEBI:57385"/>
    </reaction>
    <physiologicalReaction direction="left-to-right" evidence="23">
        <dbReference type="Rhea" id="RHEA:40120"/>
    </physiologicalReaction>
</comment>
<comment type="catalytic activity">
    <reaction evidence="13">
        <text>(5Z,8Z,11Z,14Z)-eicosatetraenoyl-CoA + H2O = (5Z,8Z,11Z,14Z)-eicosatetraenoate + CoA + H(+)</text>
        <dbReference type="Rhea" id="RHEA:40151"/>
        <dbReference type="ChEBI" id="CHEBI:15377"/>
        <dbReference type="ChEBI" id="CHEBI:15378"/>
        <dbReference type="ChEBI" id="CHEBI:32395"/>
        <dbReference type="ChEBI" id="CHEBI:57287"/>
        <dbReference type="ChEBI" id="CHEBI:57368"/>
    </reaction>
    <physiologicalReaction direction="left-to-right" evidence="13">
        <dbReference type="Rhea" id="RHEA:40152"/>
    </physiologicalReaction>
</comment>
<evidence type="ECO:0000256" key="22">
    <source>
        <dbReference type="ARBA" id="ARBA00048074"/>
    </source>
</evidence>
<evidence type="ECO:0000313" key="25">
    <source>
        <dbReference type="EMBL" id="ODQ92469.1"/>
    </source>
</evidence>
<evidence type="ECO:0000256" key="17">
    <source>
        <dbReference type="ARBA" id="ARBA00040123"/>
    </source>
</evidence>
<accession>A0A1E3RRI0</accession>
<keyword evidence="8" id="KW-0276">Fatty acid metabolism</keyword>
<comment type="catalytic activity">
    <reaction evidence="22">
        <text>dodecanoyl-CoA + H2O = dodecanoate + CoA + H(+)</text>
        <dbReference type="Rhea" id="RHEA:30135"/>
        <dbReference type="ChEBI" id="CHEBI:15377"/>
        <dbReference type="ChEBI" id="CHEBI:15378"/>
        <dbReference type="ChEBI" id="CHEBI:18262"/>
        <dbReference type="ChEBI" id="CHEBI:57287"/>
        <dbReference type="ChEBI" id="CHEBI:57375"/>
    </reaction>
    <physiologicalReaction direction="left-to-right" evidence="22">
        <dbReference type="Rhea" id="RHEA:30136"/>
    </physiologicalReaction>
</comment>
<evidence type="ECO:0000313" key="26">
    <source>
        <dbReference type="Proteomes" id="UP000094053"/>
    </source>
</evidence>
<dbReference type="GO" id="GO:0005737">
    <property type="term" value="C:cytoplasm"/>
    <property type="evidence" value="ECO:0007669"/>
    <property type="project" value="UniProtKB-SubCell"/>
</dbReference>
<comment type="catalytic activity">
    <reaction evidence="21">
        <text>decanoyl-CoA + H2O = decanoate + CoA + H(+)</text>
        <dbReference type="Rhea" id="RHEA:40059"/>
        <dbReference type="ChEBI" id="CHEBI:15377"/>
        <dbReference type="ChEBI" id="CHEBI:15378"/>
        <dbReference type="ChEBI" id="CHEBI:27689"/>
        <dbReference type="ChEBI" id="CHEBI:57287"/>
        <dbReference type="ChEBI" id="CHEBI:61430"/>
    </reaction>
    <physiologicalReaction direction="left-to-right" evidence="21">
        <dbReference type="Rhea" id="RHEA:40060"/>
    </physiologicalReaction>
</comment>
<dbReference type="EC" id="3.1.2.2" evidence="16"/>
<organism evidence="25 26">
    <name type="scientific">Mycolicibacterium flavescens</name>
    <name type="common">Mycobacterium flavescens</name>
    <dbReference type="NCBI Taxonomy" id="1776"/>
    <lineage>
        <taxon>Bacteria</taxon>
        <taxon>Bacillati</taxon>
        <taxon>Actinomycetota</taxon>
        <taxon>Actinomycetes</taxon>
        <taxon>Mycobacteriales</taxon>
        <taxon>Mycobacteriaceae</taxon>
        <taxon>Mycolicibacterium</taxon>
    </lineage>
</organism>
<evidence type="ECO:0000256" key="19">
    <source>
        <dbReference type="ARBA" id="ARBA00047588"/>
    </source>
</evidence>
<evidence type="ECO:0000256" key="21">
    <source>
        <dbReference type="ARBA" id="ARBA00047969"/>
    </source>
</evidence>
<dbReference type="GO" id="GO:0006631">
    <property type="term" value="P:fatty acid metabolic process"/>
    <property type="evidence" value="ECO:0007669"/>
    <property type="project" value="UniProtKB-KW"/>
</dbReference>
<evidence type="ECO:0000256" key="12">
    <source>
        <dbReference type="ARBA" id="ARBA00023273"/>
    </source>
</evidence>
<comment type="caution">
    <text evidence="25">The sequence shown here is derived from an EMBL/GenBank/DDBJ whole genome shotgun (WGS) entry which is preliminary data.</text>
</comment>
<comment type="subcellular location">
    <subcellularLocation>
        <location evidence="3">Cell projection</location>
        <location evidence="3">Ruffle membrane</location>
    </subcellularLocation>
    <subcellularLocation>
        <location evidence="2">Cytoplasm</location>
    </subcellularLocation>
    <subcellularLocation>
        <location evidence="1">Membrane</location>
        <topology evidence="1">Peripheral membrane protein</topology>
    </subcellularLocation>
</comment>
<evidence type="ECO:0000256" key="8">
    <source>
        <dbReference type="ARBA" id="ARBA00022832"/>
    </source>
</evidence>
<gene>
    <name evidence="25" type="ORF">BHQ18_01690</name>
</gene>
<evidence type="ECO:0000256" key="18">
    <source>
        <dbReference type="ARBA" id="ARBA00043210"/>
    </source>
</evidence>
<reference evidence="26" key="1">
    <citation type="submission" date="2016-09" db="EMBL/GenBank/DDBJ databases">
        <authorList>
            <person name="Greninger A.L."/>
            <person name="Jerome K.R."/>
            <person name="Mcnair B."/>
            <person name="Wallis C."/>
            <person name="Fang F."/>
        </authorList>
    </citation>
    <scope>NUCLEOTIDE SEQUENCE [LARGE SCALE GENOMIC DNA]</scope>
    <source>
        <strain evidence="26">M6</strain>
    </source>
</reference>
<evidence type="ECO:0000256" key="11">
    <source>
        <dbReference type="ARBA" id="ARBA00023136"/>
    </source>
</evidence>
<dbReference type="STRING" id="1776.BHQ18_01690"/>
<evidence type="ECO:0000256" key="7">
    <source>
        <dbReference type="ARBA" id="ARBA00022801"/>
    </source>
</evidence>
<keyword evidence="6" id="KW-0053">Apoptosis</keyword>
<comment type="similarity">
    <text evidence="15">Belongs to the THEM4/THEM5 thioesterase family.</text>
</comment>
<evidence type="ECO:0000256" key="23">
    <source>
        <dbReference type="ARBA" id="ARBA00048180"/>
    </source>
</evidence>
<keyword evidence="11" id="KW-0472">Membrane</keyword>
<dbReference type="EMBL" id="MIHA01000001">
    <property type="protein sequence ID" value="ODQ92469.1"/>
    <property type="molecule type" value="Genomic_DNA"/>
</dbReference>
<evidence type="ECO:0000259" key="24">
    <source>
        <dbReference type="Pfam" id="PF03061"/>
    </source>
</evidence>
<keyword evidence="9" id="KW-0809">Transit peptide</keyword>
<evidence type="ECO:0000256" key="10">
    <source>
        <dbReference type="ARBA" id="ARBA00023098"/>
    </source>
</evidence>
<evidence type="ECO:0000256" key="2">
    <source>
        <dbReference type="ARBA" id="ARBA00004496"/>
    </source>
</evidence>
<keyword evidence="12" id="KW-0966">Cell projection</keyword>
<evidence type="ECO:0000256" key="6">
    <source>
        <dbReference type="ARBA" id="ARBA00022703"/>
    </source>
</evidence>
<keyword evidence="5" id="KW-0963">Cytoplasm</keyword>
<sequence>MTDTEDHIREFARVKPTSGTPQMGRFIAALRRLQDITVATDPDPALWDDSAALIEDICARLEQHRAPAGSAPAGRATNLPGNGHPLMPPWQVMAASPDEVTMAGSFTRFHVGGNDAVHGGVIPLFYDWHFGMVVSAAGRPDSRTAYLHVDYRRVTPIDAPLRSRAWIDEVDGRKLFVRATMTDADGNVLSEANGLMIKLLAHQP</sequence>
<protein>
    <recommendedName>
        <fullName evidence="17">Acyl-coenzyme A thioesterase THEM4</fullName>
        <ecNumber evidence="16">3.1.2.2</ecNumber>
    </recommendedName>
    <alternativeName>
        <fullName evidence="18">Thioesterase superfamily member 4</fullName>
    </alternativeName>
</protein>
<dbReference type="InterPro" id="IPR029069">
    <property type="entry name" value="HotDog_dom_sf"/>
</dbReference>
<evidence type="ECO:0000256" key="9">
    <source>
        <dbReference type="ARBA" id="ARBA00022946"/>
    </source>
</evidence>
<evidence type="ECO:0000256" key="14">
    <source>
        <dbReference type="ARBA" id="ARBA00037002"/>
    </source>
</evidence>
<evidence type="ECO:0000256" key="5">
    <source>
        <dbReference type="ARBA" id="ARBA00022490"/>
    </source>
</evidence>
<evidence type="ECO:0000256" key="15">
    <source>
        <dbReference type="ARBA" id="ARBA00038456"/>
    </source>
</evidence>
<dbReference type="InterPro" id="IPR006683">
    <property type="entry name" value="Thioestr_dom"/>
</dbReference>
<keyword evidence="7" id="KW-0378">Hydrolase</keyword>
<comment type="catalytic activity">
    <reaction evidence="20">
        <text>hexadecanoyl-CoA + H2O = hexadecanoate + CoA + H(+)</text>
        <dbReference type="Rhea" id="RHEA:16645"/>
        <dbReference type="ChEBI" id="CHEBI:7896"/>
        <dbReference type="ChEBI" id="CHEBI:15377"/>
        <dbReference type="ChEBI" id="CHEBI:15378"/>
        <dbReference type="ChEBI" id="CHEBI:57287"/>
        <dbReference type="ChEBI" id="CHEBI:57379"/>
        <dbReference type="EC" id="3.1.2.2"/>
    </reaction>
    <physiologicalReaction direction="left-to-right" evidence="20">
        <dbReference type="Rhea" id="RHEA:16646"/>
    </physiologicalReaction>
</comment>
<keyword evidence="26" id="KW-1185">Reference proteome</keyword>
<comment type="catalytic activity">
    <reaction evidence="19">
        <text>octanoyl-CoA + H2O = octanoate + CoA + H(+)</text>
        <dbReference type="Rhea" id="RHEA:30143"/>
        <dbReference type="ChEBI" id="CHEBI:15377"/>
        <dbReference type="ChEBI" id="CHEBI:15378"/>
        <dbReference type="ChEBI" id="CHEBI:25646"/>
        <dbReference type="ChEBI" id="CHEBI:57287"/>
        <dbReference type="ChEBI" id="CHEBI:57386"/>
    </reaction>
    <physiologicalReaction direction="left-to-right" evidence="19">
        <dbReference type="Rhea" id="RHEA:30144"/>
    </physiologicalReaction>
</comment>
<dbReference type="GO" id="GO:0016787">
    <property type="term" value="F:hydrolase activity"/>
    <property type="evidence" value="ECO:0007669"/>
    <property type="project" value="UniProtKB-KW"/>
</dbReference>
<dbReference type="Pfam" id="PF03061">
    <property type="entry name" value="4HBT"/>
    <property type="match status" value="1"/>
</dbReference>
<name>A0A1E3RRI0_MYCFV</name>
<evidence type="ECO:0000256" key="4">
    <source>
        <dbReference type="ARBA" id="ARBA00022475"/>
    </source>
</evidence>
<proteinExistence type="inferred from homology"/>
<keyword evidence="10" id="KW-0443">Lipid metabolism</keyword>
<dbReference type="SUPFAM" id="SSF54637">
    <property type="entry name" value="Thioesterase/thiol ester dehydrase-isomerase"/>
    <property type="match status" value="1"/>
</dbReference>
<evidence type="ECO:0000256" key="16">
    <source>
        <dbReference type="ARBA" id="ARBA00038848"/>
    </source>
</evidence>
<dbReference type="CDD" id="cd03443">
    <property type="entry name" value="PaaI_thioesterase"/>
    <property type="match status" value="1"/>
</dbReference>
<evidence type="ECO:0000256" key="3">
    <source>
        <dbReference type="ARBA" id="ARBA00004632"/>
    </source>
</evidence>